<dbReference type="AlphaFoldDB" id="A0A3B0UUU5"/>
<accession>A0A3B0UUU5</accession>
<reference evidence="1" key="1">
    <citation type="submission" date="2018-06" db="EMBL/GenBank/DDBJ databases">
        <authorList>
            <person name="Zhirakovskaya E."/>
        </authorList>
    </citation>
    <scope>NUCLEOTIDE SEQUENCE</scope>
</reference>
<gene>
    <name evidence="1" type="ORF">MNBD_BACTEROID07-631</name>
</gene>
<sequence length="657" mass="76968">MKNLFIRLLFISFLASGLAAFGQPTSLIYKKKGKTTHRVVLSLTNDSGRKNLNPADFKKSKNLYFTATPDPTAKRQYFKENDITSYFTQISLEQDDNQVKQNSQPKQLTDEKGKVTSVVLSFPMENIKLYKAFYFVNKIDKSEPVTLRESFFPSFDKYKNIFGEAQELLSNKEYINAFGVLYQIEKEAQKNPEIKAYSFYSKATIDLPKQAIKNYTDTLYKVFLQKQDVFLKEKSKPSLDSCNAVLQAFNKGFTIFKPYLQIQKDGIPQLKARVLKIRDMMDSKYNTDKHTLKQSSMALLETGNYSNYKFYLFIDVLSRMLTHIDSLKIIDGITPLDLNVLNKFPEKTEELVNTGWFNDFKNLTGFLNDNIRDQKIIFNPAILSHLKQLNSTERQPYFEIFNAFNSLYSNPQVFYSNINRAIIKCTDSTLLRNMDTWLVSYKISHEKIDKKYVTEINRGIRQINNDQWAKAENTFNIIKRQISTIPAPWFYSAEIKFHQNEVFSAEAQFSKALELYPHYLSPRLFIFKSLLSEKRYSDLLTNADTAIFSFNIWYFHYNKAIALLHLKRYKDCINELLTQCISRNSWDLKQYYLLGDAYLHLWNFEKAKEAYMKTREIDPYSNSKYFNGKMKNLFKQQRLHIKKKSETIPASPKTEPN</sequence>
<name>A0A3B0UUU5_9ZZZZ</name>
<dbReference type="PROSITE" id="PS50005">
    <property type="entry name" value="TPR"/>
    <property type="match status" value="1"/>
</dbReference>
<organism evidence="1">
    <name type="scientific">hydrothermal vent metagenome</name>
    <dbReference type="NCBI Taxonomy" id="652676"/>
    <lineage>
        <taxon>unclassified sequences</taxon>
        <taxon>metagenomes</taxon>
        <taxon>ecological metagenomes</taxon>
    </lineage>
</organism>
<proteinExistence type="predicted"/>
<evidence type="ECO:0000313" key="1">
    <source>
        <dbReference type="EMBL" id="VAW30162.1"/>
    </source>
</evidence>
<dbReference type="InterPro" id="IPR011990">
    <property type="entry name" value="TPR-like_helical_dom_sf"/>
</dbReference>
<dbReference type="SUPFAM" id="SSF48452">
    <property type="entry name" value="TPR-like"/>
    <property type="match status" value="1"/>
</dbReference>
<dbReference type="SMART" id="SM00028">
    <property type="entry name" value="TPR"/>
    <property type="match status" value="3"/>
</dbReference>
<protein>
    <submittedName>
        <fullName evidence="1">Uncharacterized protein</fullName>
    </submittedName>
</protein>
<dbReference type="Gene3D" id="1.25.40.10">
    <property type="entry name" value="Tetratricopeptide repeat domain"/>
    <property type="match status" value="2"/>
</dbReference>
<dbReference type="EMBL" id="UOET01000482">
    <property type="protein sequence ID" value="VAW30162.1"/>
    <property type="molecule type" value="Genomic_DNA"/>
</dbReference>
<dbReference type="InterPro" id="IPR019734">
    <property type="entry name" value="TPR_rpt"/>
</dbReference>